<sequence>MEPNPSQDCRPTTPARVSFGVELEFLIGVGPKNQDPDAAISSQLAPFRDDSEDVVEALKTCLRDNGIPVTEVADMPSHNGDFDIEAERRFHGSQIQRWTVGQDLTVQDCAKGSYAWVGVEIASPASYAFDEAFDMVKLVVYLVTRNFRCRVNPTCGFHVHIGNGQRRMDLRALRNFCALWWAAEPLLSMLHPPERSVAMYSKSMRRTVSSELARGAEARDTLRGARVDPVWPGRYFGRARRLGEAPAASATRFLALKAMATPTDELAMGDPGWESDDSDWEAATGRPFDRPRKTGQPRAKVPPLEEAMGESLNSQWQLPDWLELERSSLRCGPPHIHRDKAPDTAGPQREDAQDDTTAAYREEAFQRRQPRVESHRPLEFFAQHPKVLERLDHVGVGHMFKHSRWEKDAWSVVEEMRPARSGTWSGVKEVLACDVSTLQLEHLLSGNKLSSLNMRSYEKMVMEEPAAASGWKLTVELRDGGGTLDGEWIATWARVVCRLVGWARDADPAELMRVIARCGADGGEAYDVIDLLMDTGCYAEVRHCEERLRRGEAAWYECLMLEQSAEKDEEDDNRW</sequence>
<dbReference type="AlphaFoldDB" id="A0A084AK43"/>
<dbReference type="HOGENOM" id="CLU_027810_1_0_1"/>
<evidence type="ECO:0000313" key="3">
    <source>
        <dbReference type="Proteomes" id="UP000028045"/>
    </source>
</evidence>
<proteinExistence type="predicted"/>
<reference evidence="2 3" key="1">
    <citation type="journal article" date="2014" name="BMC Genomics">
        <title>Comparative genome sequencing reveals chemotype-specific gene clusters in the toxigenic black mold Stachybotrys.</title>
        <authorList>
            <person name="Semeiks J."/>
            <person name="Borek D."/>
            <person name="Otwinowski Z."/>
            <person name="Grishin N.V."/>
        </authorList>
    </citation>
    <scope>NUCLEOTIDE SEQUENCE [LARGE SCALE GENOMIC DNA]</scope>
    <source>
        <strain evidence="3">CBS 109288 / IBT 7711</strain>
    </source>
</reference>
<dbReference type="PANTHER" id="PTHR36847:SF1">
    <property type="entry name" value="AMIDOLIGASE ENZYME"/>
    <property type="match status" value="1"/>
</dbReference>
<dbReference type="OrthoDB" id="4768338at2759"/>
<feature type="region of interest" description="Disordered" evidence="1">
    <location>
        <begin position="266"/>
        <end position="312"/>
    </location>
</feature>
<dbReference type="InterPro" id="IPR022025">
    <property type="entry name" value="Amidoligase_2"/>
</dbReference>
<keyword evidence="3" id="KW-1185">Reference proteome</keyword>
<organism evidence="2 3">
    <name type="scientific">Stachybotrys chartarum (strain CBS 109288 / IBT 7711)</name>
    <name type="common">Toxic black mold</name>
    <name type="synonym">Stilbospora chartarum</name>
    <dbReference type="NCBI Taxonomy" id="1280523"/>
    <lineage>
        <taxon>Eukaryota</taxon>
        <taxon>Fungi</taxon>
        <taxon>Dikarya</taxon>
        <taxon>Ascomycota</taxon>
        <taxon>Pezizomycotina</taxon>
        <taxon>Sordariomycetes</taxon>
        <taxon>Hypocreomycetidae</taxon>
        <taxon>Hypocreales</taxon>
        <taxon>Stachybotryaceae</taxon>
        <taxon>Stachybotrys</taxon>
    </lineage>
</organism>
<evidence type="ECO:0000313" key="2">
    <source>
        <dbReference type="EMBL" id="KEY65672.1"/>
    </source>
</evidence>
<evidence type="ECO:0008006" key="4">
    <source>
        <dbReference type="Google" id="ProtNLM"/>
    </source>
</evidence>
<dbReference type="Pfam" id="PF12224">
    <property type="entry name" value="Amidoligase_2"/>
    <property type="match status" value="1"/>
</dbReference>
<feature type="region of interest" description="Disordered" evidence="1">
    <location>
        <begin position="332"/>
        <end position="356"/>
    </location>
</feature>
<protein>
    <recommendedName>
        <fullName evidence="4">Amidoligase enzyme</fullName>
    </recommendedName>
</protein>
<name>A0A084AK43_STACB</name>
<gene>
    <name evidence="2" type="ORF">S7711_08743</name>
</gene>
<evidence type="ECO:0000256" key="1">
    <source>
        <dbReference type="SAM" id="MobiDB-lite"/>
    </source>
</evidence>
<accession>A0A084AK43</accession>
<dbReference type="PANTHER" id="PTHR36847">
    <property type="entry name" value="AMIDOLIGASE ENZYME"/>
    <property type="match status" value="1"/>
</dbReference>
<dbReference type="Proteomes" id="UP000028045">
    <property type="component" value="Unassembled WGS sequence"/>
</dbReference>
<dbReference type="EMBL" id="KL648690">
    <property type="protein sequence ID" value="KEY65672.1"/>
    <property type="molecule type" value="Genomic_DNA"/>
</dbReference>